<dbReference type="InterPro" id="IPR019531">
    <property type="entry name" value="Pmp4"/>
</dbReference>
<sequence>MAVGPQLRALLHAVNALLRKRRYHAALAMLKGFRNGAVGWAGTHGSSLCFFSLQEKLRAILQATYTHSRNLACFVFTYKGLCALQAHVQGETYQVHSFLAAFVGGLLLFGGNNNINSQVKTLPRDRAQGLENLRWRSKKMSSLLPSTSEGLHPGVPTLTVSCVALQKLSVLVSVHTGSLPPVRSHHTFSSQNDVFGRPFLSVHHSF</sequence>
<reference evidence="2" key="1">
    <citation type="submission" date="2016-06" db="EMBL/GenBank/DDBJ databases">
        <title>De novo assembly and RNA-Seq shows season-dependent expression and editing in black bear kidneys.</title>
        <authorList>
            <person name="Korstanje R."/>
            <person name="Srivastava A."/>
            <person name="Sarsani V.K."/>
            <person name="Sheehan S.M."/>
            <person name="Seger R.L."/>
            <person name="Barter M.E."/>
            <person name="Lindqvist C."/>
            <person name="Brody L.C."/>
            <person name="Mullikin J.C."/>
        </authorList>
    </citation>
    <scope>NUCLEOTIDE SEQUENCE [LARGE SCALE GENOMIC DNA]</scope>
</reference>
<name>A0A452SQ17_URSAM</name>
<organism evidence="1 2">
    <name type="scientific">Ursus americanus</name>
    <name type="common">American black bear</name>
    <name type="synonym">Euarctos americanus</name>
    <dbReference type="NCBI Taxonomy" id="9643"/>
    <lineage>
        <taxon>Eukaryota</taxon>
        <taxon>Metazoa</taxon>
        <taxon>Chordata</taxon>
        <taxon>Craniata</taxon>
        <taxon>Vertebrata</taxon>
        <taxon>Euteleostomi</taxon>
        <taxon>Mammalia</taxon>
        <taxon>Eutheria</taxon>
        <taxon>Laurasiatheria</taxon>
        <taxon>Carnivora</taxon>
        <taxon>Caniformia</taxon>
        <taxon>Ursidae</taxon>
        <taxon>Ursus</taxon>
    </lineage>
</organism>
<dbReference type="GeneTree" id="ENSGT00390000001562"/>
<keyword evidence="2" id="KW-1185">Reference proteome</keyword>
<accession>A0A452SQ17</accession>
<protein>
    <recommendedName>
        <fullName evidence="3">Peroxisomal membrane protein 4</fullName>
    </recommendedName>
</protein>
<proteinExistence type="predicted"/>
<evidence type="ECO:0008006" key="3">
    <source>
        <dbReference type="Google" id="ProtNLM"/>
    </source>
</evidence>
<dbReference type="PANTHER" id="PTHR15460">
    <property type="entry name" value="PEROXISOMAL MEMBRANE PROTEIN 4"/>
    <property type="match status" value="1"/>
</dbReference>
<dbReference type="PANTHER" id="PTHR15460:SF3">
    <property type="entry name" value="PEROXISOMAL MEMBRANE PROTEIN 4"/>
    <property type="match status" value="1"/>
</dbReference>
<dbReference type="Pfam" id="PF02466">
    <property type="entry name" value="Tim17"/>
    <property type="match status" value="1"/>
</dbReference>
<reference evidence="1" key="3">
    <citation type="submission" date="2025-09" db="UniProtKB">
        <authorList>
            <consortium name="Ensembl"/>
        </authorList>
    </citation>
    <scope>IDENTIFICATION</scope>
</reference>
<dbReference type="Ensembl" id="ENSUAMT00000038800.1">
    <property type="protein sequence ID" value="ENSUAMP00000034844.1"/>
    <property type="gene ID" value="ENSUAMG00000026475.1"/>
</dbReference>
<dbReference type="GO" id="GO:0005778">
    <property type="term" value="C:peroxisomal membrane"/>
    <property type="evidence" value="ECO:0007669"/>
    <property type="project" value="TreeGrafter"/>
</dbReference>
<reference evidence="1" key="2">
    <citation type="submission" date="2025-08" db="UniProtKB">
        <authorList>
            <consortium name="Ensembl"/>
        </authorList>
    </citation>
    <scope>IDENTIFICATION</scope>
</reference>
<dbReference type="Proteomes" id="UP000291022">
    <property type="component" value="Unassembled WGS sequence"/>
</dbReference>
<dbReference type="STRING" id="9643.ENSUAMP00000034844"/>
<evidence type="ECO:0000313" key="2">
    <source>
        <dbReference type="Proteomes" id="UP000291022"/>
    </source>
</evidence>
<dbReference type="AlphaFoldDB" id="A0A452SQ17"/>
<evidence type="ECO:0000313" key="1">
    <source>
        <dbReference type="Ensembl" id="ENSUAMP00000034844.1"/>
    </source>
</evidence>